<keyword evidence="7" id="KW-1185">Reference proteome</keyword>
<feature type="transmembrane region" description="Helical" evidence="5">
    <location>
        <begin position="239"/>
        <end position="257"/>
    </location>
</feature>
<dbReference type="InterPro" id="IPR059112">
    <property type="entry name" value="CysZ/EI24"/>
</dbReference>
<evidence type="ECO:0000256" key="3">
    <source>
        <dbReference type="ARBA" id="ARBA00022989"/>
    </source>
</evidence>
<protein>
    <recommendedName>
        <fullName evidence="8">Protein EI24 homolog</fullName>
    </recommendedName>
</protein>
<dbReference type="AlphaFoldDB" id="A0A835RAA2"/>
<comment type="subcellular location">
    <subcellularLocation>
        <location evidence="1">Membrane</location>
        <topology evidence="1">Multi-pass membrane protein</topology>
    </subcellularLocation>
</comment>
<sequence length="325" mass="36783">MDVIPLSARRAAVQWLAGFKEACSVHRALVFCLSSKALAVRTGQCFLLNGLIFLGSIFMFNSVIIPTLLWILPNNCEQLGSECLCESGTALAIYSFIRYMLVELFYVFWFYPLYVFSIILSTMWYNDIAKHAFEVVRRKGMHMTKVSGKIDLPDGQNGTHSSRPGGFEGVLLGIGEQVYSFLLLTFFFIEVVATLFIPYIGTAISFILNSWMYAYYCFEYKWNHSEMSLDKRIEFFESNWAFFAGFGSPCVLAIFFFSRLVSYGVMAILFPLFVLTAAGSQAEQVIDSMRTSWGGGGPSKVPIFYAADSLSMLMLRFFPKEPHEQ</sequence>
<proteinExistence type="predicted"/>
<evidence type="ECO:0000256" key="4">
    <source>
        <dbReference type="ARBA" id="ARBA00023136"/>
    </source>
</evidence>
<evidence type="ECO:0000256" key="2">
    <source>
        <dbReference type="ARBA" id="ARBA00022692"/>
    </source>
</evidence>
<keyword evidence="2 5" id="KW-0812">Transmembrane</keyword>
<feature type="transmembrane region" description="Helical" evidence="5">
    <location>
        <begin position="170"/>
        <end position="189"/>
    </location>
</feature>
<feature type="transmembrane region" description="Helical" evidence="5">
    <location>
        <begin position="46"/>
        <end position="72"/>
    </location>
</feature>
<organism evidence="6 7">
    <name type="scientific">Vanilla planifolia</name>
    <name type="common">Vanilla</name>
    <dbReference type="NCBI Taxonomy" id="51239"/>
    <lineage>
        <taxon>Eukaryota</taxon>
        <taxon>Viridiplantae</taxon>
        <taxon>Streptophyta</taxon>
        <taxon>Embryophyta</taxon>
        <taxon>Tracheophyta</taxon>
        <taxon>Spermatophyta</taxon>
        <taxon>Magnoliopsida</taxon>
        <taxon>Liliopsida</taxon>
        <taxon>Asparagales</taxon>
        <taxon>Orchidaceae</taxon>
        <taxon>Vanilloideae</taxon>
        <taxon>Vanilleae</taxon>
        <taxon>Vanilla</taxon>
    </lineage>
</organism>
<dbReference type="GO" id="GO:0016020">
    <property type="term" value="C:membrane"/>
    <property type="evidence" value="ECO:0007669"/>
    <property type="project" value="UniProtKB-SubCell"/>
</dbReference>
<dbReference type="Proteomes" id="UP000636800">
    <property type="component" value="Unassembled WGS sequence"/>
</dbReference>
<dbReference type="Pfam" id="PF07264">
    <property type="entry name" value="EI24"/>
    <property type="match status" value="1"/>
</dbReference>
<evidence type="ECO:0000313" key="7">
    <source>
        <dbReference type="Proteomes" id="UP000636800"/>
    </source>
</evidence>
<dbReference type="OrthoDB" id="118550at2759"/>
<dbReference type="EMBL" id="JADCNL010000004">
    <property type="protein sequence ID" value="KAG0485189.1"/>
    <property type="molecule type" value="Genomic_DNA"/>
</dbReference>
<accession>A0A835RAA2</accession>
<feature type="transmembrane region" description="Helical" evidence="5">
    <location>
        <begin position="104"/>
        <end position="125"/>
    </location>
</feature>
<dbReference type="PANTHER" id="PTHR21389:SF0">
    <property type="entry name" value="ETOPOSIDE-INDUCED PROTEIN 2.4 HOMOLOG"/>
    <property type="match status" value="1"/>
</dbReference>
<dbReference type="PANTHER" id="PTHR21389">
    <property type="entry name" value="P53 INDUCED PROTEIN"/>
    <property type="match status" value="1"/>
</dbReference>
<keyword evidence="4 5" id="KW-0472">Membrane</keyword>
<dbReference type="GO" id="GO:0005783">
    <property type="term" value="C:endoplasmic reticulum"/>
    <property type="evidence" value="ECO:0007669"/>
    <property type="project" value="TreeGrafter"/>
</dbReference>
<gene>
    <name evidence="6" type="ORF">HPP92_009268</name>
</gene>
<dbReference type="GO" id="GO:0016236">
    <property type="term" value="P:macroautophagy"/>
    <property type="evidence" value="ECO:0007669"/>
    <property type="project" value="TreeGrafter"/>
</dbReference>
<evidence type="ECO:0000256" key="1">
    <source>
        <dbReference type="ARBA" id="ARBA00004141"/>
    </source>
</evidence>
<keyword evidence="3 5" id="KW-1133">Transmembrane helix</keyword>
<evidence type="ECO:0000256" key="5">
    <source>
        <dbReference type="SAM" id="Phobius"/>
    </source>
</evidence>
<name>A0A835RAA2_VANPL</name>
<reference evidence="6 7" key="1">
    <citation type="journal article" date="2020" name="Nat. Food">
        <title>A phased Vanilla planifolia genome enables genetic improvement of flavour and production.</title>
        <authorList>
            <person name="Hasing T."/>
            <person name="Tang H."/>
            <person name="Brym M."/>
            <person name="Khazi F."/>
            <person name="Huang T."/>
            <person name="Chambers A.H."/>
        </authorList>
    </citation>
    <scope>NUCLEOTIDE SEQUENCE [LARGE SCALE GENOMIC DNA]</scope>
    <source>
        <tissue evidence="6">Leaf</tissue>
    </source>
</reference>
<feature type="transmembrane region" description="Helical" evidence="5">
    <location>
        <begin position="195"/>
        <end position="218"/>
    </location>
</feature>
<evidence type="ECO:0000313" key="6">
    <source>
        <dbReference type="EMBL" id="KAG0485189.1"/>
    </source>
</evidence>
<feature type="transmembrane region" description="Helical" evidence="5">
    <location>
        <begin position="263"/>
        <end position="280"/>
    </location>
</feature>
<comment type="caution">
    <text evidence="6">The sequence shown here is derived from an EMBL/GenBank/DDBJ whole genome shotgun (WGS) entry which is preliminary data.</text>
</comment>
<evidence type="ECO:0008006" key="8">
    <source>
        <dbReference type="Google" id="ProtNLM"/>
    </source>
</evidence>